<feature type="region of interest" description="Disordered" evidence="1">
    <location>
        <begin position="1531"/>
        <end position="1562"/>
    </location>
</feature>
<feature type="compositionally biased region" description="Basic and acidic residues" evidence="1">
    <location>
        <begin position="474"/>
        <end position="500"/>
    </location>
</feature>
<feature type="region of interest" description="Disordered" evidence="1">
    <location>
        <begin position="6128"/>
        <end position="6199"/>
    </location>
</feature>
<feature type="compositionally biased region" description="Low complexity" evidence="1">
    <location>
        <begin position="920"/>
        <end position="932"/>
    </location>
</feature>
<feature type="compositionally biased region" description="Basic and acidic residues" evidence="1">
    <location>
        <begin position="537"/>
        <end position="550"/>
    </location>
</feature>
<feature type="region of interest" description="Disordered" evidence="1">
    <location>
        <begin position="6621"/>
        <end position="6719"/>
    </location>
</feature>
<feature type="region of interest" description="Disordered" evidence="1">
    <location>
        <begin position="2470"/>
        <end position="2501"/>
    </location>
</feature>
<feature type="compositionally biased region" description="Basic and acidic residues" evidence="1">
    <location>
        <begin position="6035"/>
        <end position="6053"/>
    </location>
</feature>
<reference evidence="2" key="1">
    <citation type="submission" date="2024-02" db="EMBL/GenBank/DDBJ databases">
        <authorList>
            <consortium name="ELIXIR-Norway"/>
            <consortium name="Elixir Norway"/>
        </authorList>
    </citation>
    <scope>NUCLEOTIDE SEQUENCE</scope>
</reference>
<feature type="region of interest" description="Disordered" evidence="1">
    <location>
        <begin position="2997"/>
        <end position="3021"/>
    </location>
</feature>
<feature type="compositionally biased region" description="Basic and acidic residues" evidence="1">
    <location>
        <begin position="1936"/>
        <end position="1953"/>
    </location>
</feature>
<feature type="region of interest" description="Disordered" evidence="1">
    <location>
        <begin position="3699"/>
        <end position="3719"/>
    </location>
</feature>
<feature type="compositionally biased region" description="Polar residues" evidence="1">
    <location>
        <begin position="1237"/>
        <end position="1248"/>
    </location>
</feature>
<feature type="compositionally biased region" description="Basic and acidic residues" evidence="1">
    <location>
        <begin position="7019"/>
        <end position="7036"/>
    </location>
</feature>
<feature type="region of interest" description="Disordered" evidence="1">
    <location>
        <begin position="2065"/>
        <end position="2238"/>
    </location>
</feature>
<feature type="region of interest" description="Disordered" evidence="1">
    <location>
        <begin position="2924"/>
        <end position="2964"/>
    </location>
</feature>
<feature type="compositionally biased region" description="Basic and acidic residues" evidence="1">
    <location>
        <begin position="1268"/>
        <end position="1278"/>
    </location>
</feature>
<feature type="region of interest" description="Disordered" evidence="1">
    <location>
        <begin position="4072"/>
        <end position="4218"/>
    </location>
</feature>
<organism evidence="2 3">
    <name type="scientific">Sphagnum troendelagicum</name>
    <dbReference type="NCBI Taxonomy" id="128251"/>
    <lineage>
        <taxon>Eukaryota</taxon>
        <taxon>Viridiplantae</taxon>
        <taxon>Streptophyta</taxon>
        <taxon>Embryophyta</taxon>
        <taxon>Bryophyta</taxon>
        <taxon>Sphagnophytina</taxon>
        <taxon>Sphagnopsida</taxon>
        <taxon>Sphagnales</taxon>
        <taxon>Sphagnaceae</taxon>
        <taxon>Sphagnum</taxon>
    </lineage>
</organism>
<dbReference type="EMBL" id="OZ019909">
    <property type="protein sequence ID" value="CAK9209670.1"/>
    <property type="molecule type" value="Genomic_DNA"/>
</dbReference>
<feature type="region of interest" description="Disordered" evidence="1">
    <location>
        <begin position="5785"/>
        <end position="5807"/>
    </location>
</feature>
<feature type="region of interest" description="Disordered" evidence="1">
    <location>
        <begin position="1181"/>
        <end position="1216"/>
    </location>
</feature>
<feature type="compositionally biased region" description="Basic and acidic residues" evidence="1">
    <location>
        <begin position="40"/>
        <end position="49"/>
    </location>
</feature>
<feature type="compositionally biased region" description="Basic and acidic residues" evidence="1">
    <location>
        <begin position="700"/>
        <end position="716"/>
    </location>
</feature>
<keyword evidence="3" id="KW-1185">Reference proteome</keyword>
<feature type="compositionally biased region" description="Basic and acidic residues" evidence="1">
    <location>
        <begin position="1403"/>
        <end position="1413"/>
    </location>
</feature>
<feature type="region of interest" description="Disordered" evidence="1">
    <location>
        <begin position="5537"/>
        <end position="5562"/>
    </location>
</feature>
<feature type="compositionally biased region" description="Acidic residues" evidence="1">
    <location>
        <begin position="685"/>
        <end position="699"/>
    </location>
</feature>
<feature type="region of interest" description="Disordered" evidence="1">
    <location>
        <begin position="806"/>
        <end position="855"/>
    </location>
</feature>
<accession>A0ABP0U1C6</accession>
<feature type="compositionally biased region" description="Basic and acidic residues" evidence="1">
    <location>
        <begin position="5914"/>
        <end position="5925"/>
    </location>
</feature>
<feature type="compositionally biased region" description="Low complexity" evidence="1">
    <location>
        <begin position="241"/>
        <end position="252"/>
    </location>
</feature>
<feature type="compositionally biased region" description="Low complexity" evidence="1">
    <location>
        <begin position="6274"/>
        <end position="6287"/>
    </location>
</feature>
<feature type="compositionally biased region" description="Low complexity" evidence="1">
    <location>
        <begin position="2809"/>
        <end position="2821"/>
    </location>
</feature>
<feature type="compositionally biased region" description="Polar residues" evidence="1">
    <location>
        <begin position="217"/>
        <end position="228"/>
    </location>
</feature>
<feature type="compositionally biased region" description="Basic and acidic residues" evidence="1">
    <location>
        <begin position="83"/>
        <end position="94"/>
    </location>
</feature>
<feature type="region of interest" description="Disordered" evidence="1">
    <location>
        <begin position="6747"/>
        <end position="6776"/>
    </location>
</feature>
<feature type="region of interest" description="Disordered" evidence="1">
    <location>
        <begin position="596"/>
        <end position="615"/>
    </location>
</feature>
<feature type="compositionally biased region" description="Basic and acidic residues" evidence="1">
    <location>
        <begin position="1356"/>
        <end position="1371"/>
    </location>
</feature>
<feature type="region of interest" description="Disordered" evidence="1">
    <location>
        <begin position="4021"/>
        <end position="4050"/>
    </location>
</feature>
<feature type="region of interest" description="Disordered" evidence="1">
    <location>
        <begin position="2530"/>
        <end position="2577"/>
    </location>
</feature>
<feature type="region of interest" description="Disordered" evidence="1">
    <location>
        <begin position="3532"/>
        <end position="3584"/>
    </location>
</feature>
<feature type="compositionally biased region" description="Low complexity" evidence="1">
    <location>
        <begin position="6409"/>
        <end position="6422"/>
    </location>
</feature>
<feature type="compositionally biased region" description="Acidic residues" evidence="1">
    <location>
        <begin position="6395"/>
        <end position="6406"/>
    </location>
</feature>
<feature type="region of interest" description="Disordered" evidence="1">
    <location>
        <begin position="4292"/>
        <end position="4332"/>
    </location>
</feature>
<feature type="region of interest" description="Disordered" evidence="1">
    <location>
        <begin position="3379"/>
        <end position="3441"/>
    </location>
</feature>
<feature type="region of interest" description="Disordered" evidence="1">
    <location>
        <begin position="659"/>
        <end position="765"/>
    </location>
</feature>
<feature type="region of interest" description="Disordered" evidence="1">
    <location>
        <begin position="7057"/>
        <end position="7079"/>
    </location>
</feature>
<feature type="region of interest" description="Disordered" evidence="1">
    <location>
        <begin position="5123"/>
        <end position="5284"/>
    </location>
</feature>
<feature type="region of interest" description="Disordered" evidence="1">
    <location>
        <begin position="1"/>
        <end position="156"/>
    </location>
</feature>
<feature type="region of interest" description="Disordered" evidence="1">
    <location>
        <begin position="2749"/>
        <end position="2778"/>
    </location>
</feature>
<feature type="region of interest" description="Disordered" evidence="1">
    <location>
        <begin position="4615"/>
        <end position="4740"/>
    </location>
</feature>
<feature type="compositionally biased region" description="Basic and acidic residues" evidence="1">
    <location>
        <begin position="5270"/>
        <end position="5284"/>
    </location>
</feature>
<feature type="region of interest" description="Disordered" evidence="1">
    <location>
        <begin position="4241"/>
        <end position="4263"/>
    </location>
</feature>
<feature type="compositionally biased region" description="Basic and acidic residues" evidence="1">
    <location>
        <begin position="1602"/>
        <end position="1614"/>
    </location>
</feature>
<feature type="compositionally biased region" description="Polar residues" evidence="1">
    <location>
        <begin position="2702"/>
        <end position="2723"/>
    </location>
</feature>
<feature type="compositionally biased region" description="Basic and acidic residues" evidence="1">
    <location>
        <begin position="3428"/>
        <end position="3441"/>
    </location>
</feature>
<feature type="region of interest" description="Disordered" evidence="1">
    <location>
        <begin position="4561"/>
        <end position="4599"/>
    </location>
</feature>
<feature type="compositionally biased region" description="Basic and acidic residues" evidence="1">
    <location>
        <begin position="6015"/>
        <end position="6024"/>
    </location>
</feature>
<feature type="compositionally biased region" description="Basic and acidic residues" evidence="1">
    <location>
        <begin position="4985"/>
        <end position="4996"/>
    </location>
</feature>
<feature type="compositionally biased region" description="Basic and acidic residues" evidence="1">
    <location>
        <begin position="5947"/>
        <end position="5966"/>
    </location>
</feature>
<evidence type="ECO:0000256" key="1">
    <source>
        <dbReference type="SAM" id="MobiDB-lite"/>
    </source>
</evidence>
<feature type="region of interest" description="Disordered" evidence="1">
    <location>
        <begin position="2260"/>
        <end position="2414"/>
    </location>
</feature>
<feature type="compositionally biased region" description="Polar residues" evidence="1">
    <location>
        <begin position="6437"/>
        <end position="6449"/>
    </location>
</feature>
<feature type="region of interest" description="Disordered" evidence="1">
    <location>
        <begin position="4376"/>
        <end position="4484"/>
    </location>
</feature>
<feature type="region of interest" description="Disordered" evidence="1">
    <location>
        <begin position="5724"/>
        <end position="5772"/>
    </location>
</feature>
<feature type="compositionally biased region" description="Basic and acidic residues" evidence="1">
    <location>
        <begin position="3112"/>
        <end position="3126"/>
    </location>
</feature>
<feature type="region of interest" description="Disordered" evidence="1">
    <location>
        <begin position="1084"/>
        <end position="1120"/>
    </location>
</feature>
<feature type="region of interest" description="Disordered" evidence="1">
    <location>
        <begin position="5585"/>
        <end position="5637"/>
    </location>
</feature>
<feature type="region of interest" description="Disordered" evidence="1">
    <location>
        <begin position="5895"/>
        <end position="6065"/>
    </location>
</feature>
<feature type="region of interest" description="Disordered" evidence="1">
    <location>
        <begin position="4831"/>
        <end position="5035"/>
    </location>
</feature>
<feature type="compositionally biased region" description="Basic and acidic residues" evidence="1">
    <location>
        <begin position="3903"/>
        <end position="3914"/>
    </location>
</feature>
<feature type="region of interest" description="Disordered" evidence="1">
    <location>
        <begin position="1808"/>
        <end position="1834"/>
    </location>
</feature>
<feature type="region of interest" description="Disordered" evidence="1">
    <location>
        <begin position="214"/>
        <end position="500"/>
    </location>
</feature>
<dbReference type="Proteomes" id="UP001497512">
    <property type="component" value="Chromosome 17"/>
</dbReference>
<feature type="compositionally biased region" description="Basic and acidic residues" evidence="1">
    <location>
        <begin position="5676"/>
        <end position="5694"/>
    </location>
</feature>
<feature type="region of interest" description="Disordered" evidence="1">
    <location>
        <begin position="2615"/>
        <end position="2635"/>
    </location>
</feature>
<feature type="region of interest" description="Disordered" evidence="1">
    <location>
        <begin position="6266"/>
        <end position="6314"/>
    </location>
</feature>
<feature type="region of interest" description="Disordered" evidence="1">
    <location>
        <begin position="1045"/>
        <end position="1065"/>
    </location>
</feature>
<feature type="compositionally biased region" description="Polar residues" evidence="1">
    <location>
        <begin position="319"/>
        <end position="343"/>
    </location>
</feature>
<feature type="region of interest" description="Disordered" evidence="1">
    <location>
        <begin position="915"/>
        <end position="996"/>
    </location>
</feature>
<feature type="region of interest" description="Disordered" evidence="1">
    <location>
        <begin position="170"/>
        <end position="193"/>
    </location>
</feature>
<feature type="region of interest" description="Disordered" evidence="1">
    <location>
        <begin position="5317"/>
        <end position="5388"/>
    </location>
</feature>
<feature type="compositionally biased region" description="Basic and acidic residues" evidence="1">
    <location>
        <begin position="2213"/>
        <end position="2223"/>
    </location>
</feature>
<feature type="region of interest" description="Disordered" evidence="1">
    <location>
        <begin position="3965"/>
        <end position="3985"/>
    </location>
</feature>
<feature type="region of interest" description="Disordered" evidence="1">
    <location>
        <begin position="1585"/>
        <end position="1695"/>
    </location>
</feature>
<feature type="region of interest" description="Disordered" evidence="1">
    <location>
        <begin position="3255"/>
        <end position="3276"/>
    </location>
</feature>
<feature type="compositionally biased region" description="Basic and acidic residues" evidence="1">
    <location>
        <begin position="446"/>
        <end position="463"/>
    </location>
</feature>
<evidence type="ECO:0000313" key="2">
    <source>
        <dbReference type="EMBL" id="CAK9209670.1"/>
    </source>
</evidence>
<feature type="region of interest" description="Disordered" evidence="1">
    <location>
        <begin position="2804"/>
        <end position="2910"/>
    </location>
</feature>
<feature type="compositionally biased region" description="Low complexity" evidence="1">
    <location>
        <begin position="2944"/>
        <end position="2956"/>
    </location>
</feature>
<feature type="compositionally biased region" description="Basic and acidic residues" evidence="1">
    <location>
        <begin position="388"/>
        <end position="399"/>
    </location>
</feature>
<feature type="compositionally biased region" description="Polar residues" evidence="1">
    <location>
        <begin position="4939"/>
        <end position="4950"/>
    </location>
</feature>
<feature type="region of interest" description="Disordered" evidence="1">
    <location>
        <begin position="1744"/>
        <end position="1767"/>
    </location>
</feature>
<feature type="region of interest" description="Disordered" evidence="1">
    <location>
        <begin position="3290"/>
        <end position="3313"/>
    </location>
</feature>
<feature type="region of interest" description="Disordered" evidence="1">
    <location>
        <begin position="1313"/>
        <end position="1510"/>
    </location>
</feature>
<feature type="region of interest" description="Disordered" evidence="1">
    <location>
        <begin position="1997"/>
        <end position="2051"/>
    </location>
</feature>
<feature type="region of interest" description="Disordered" evidence="1">
    <location>
        <begin position="1848"/>
        <end position="1954"/>
    </location>
</feature>
<feature type="region of interest" description="Disordered" evidence="1">
    <location>
        <begin position="3070"/>
        <end position="3179"/>
    </location>
</feature>
<feature type="compositionally biased region" description="Basic and acidic residues" evidence="1">
    <location>
        <begin position="2483"/>
        <end position="2493"/>
    </location>
</feature>
<feature type="region of interest" description="Disordered" evidence="1">
    <location>
        <begin position="7382"/>
        <end position="7421"/>
    </location>
</feature>
<feature type="region of interest" description="Disordered" evidence="1">
    <location>
        <begin position="529"/>
        <end position="556"/>
    </location>
</feature>
<feature type="compositionally biased region" description="Acidic residues" evidence="1">
    <location>
        <begin position="1850"/>
        <end position="1861"/>
    </location>
</feature>
<feature type="region of interest" description="Disordered" evidence="1">
    <location>
        <begin position="3338"/>
        <end position="3359"/>
    </location>
</feature>
<evidence type="ECO:0000313" key="3">
    <source>
        <dbReference type="Proteomes" id="UP001497512"/>
    </source>
</evidence>
<feature type="compositionally biased region" description="Low complexity" evidence="1">
    <location>
        <begin position="5733"/>
        <end position="5746"/>
    </location>
</feature>
<name>A0ABP0U1C6_9BRYO</name>
<feature type="compositionally biased region" description="Basic and acidic residues" evidence="1">
    <location>
        <begin position="2860"/>
        <end position="2875"/>
    </location>
</feature>
<feature type="compositionally biased region" description="Low complexity" evidence="1">
    <location>
        <begin position="5597"/>
        <end position="5610"/>
    </location>
</feature>
<proteinExistence type="predicted"/>
<feature type="compositionally biased region" description="Low complexity" evidence="1">
    <location>
        <begin position="4563"/>
        <end position="4575"/>
    </location>
</feature>
<feature type="compositionally biased region" description="Basic and acidic residues" evidence="1">
    <location>
        <begin position="729"/>
        <end position="740"/>
    </location>
</feature>
<feature type="compositionally biased region" description="Low complexity" evidence="1">
    <location>
        <begin position="3349"/>
        <end position="3359"/>
    </location>
</feature>
<sequence length="7549" mass="838570">MGKGGGKCASRERSGSSVASRTPRLPAKPHHVTPHQSSAKAKDVDRAADTDSATLEPFIPKKMGSSQVEEDDDIDTNVMFDQQEIHSHVSDSGRRLLGSPSSAVQSAYNTAMPSPSRSFSSGGGRSPDAFHDAPDELQHFQASPNHPRHIKSGVGASQQGGVIAITSQSSFDSTRPRFQDDDDLFPSKETIIPTSSNNSAVVHLGLRKRATPFHATPSESKNVSSACNTEAPIVGGSGEETSSPITIISQTSFGLPQPQLGVTPQPHEPSEQATNIEVATPPKQKVDMKEGMHTQESTMPRESGKLSDNWELVPRELGSGSSSPVLVTMSKSTKASVDPTSQLEAMKTENFKNSKFKEKEIEDDSQQPTNEQEENMKSMASKPFLSEHVVEGLPKEISDPRQLQNDQPFEEEADTVRSLGSDQSDDIETHSINGDGGGYVFLGSTQHEESHDIEKLKDDKDFNKGVPIETQEQIEQRGHVQELPHVPIEKEEEPKEAKPTFEEVAHSLGFPTNPPIEGIQKDAILEALVEIPPPTQGKERKSEAPIEEPKTSIQDDETLIVLEQKEAPIETLDHIKKHVDVLEPLELAFEKKAKPKEVEPSFQEAPHSLQLPISPPIEETQKDVTLEVPEQILPPTKMEEPKIEALIEEPQMLDEVTLDEEIEAQEKEAPALEEPYVPSTKQPQDEDVQPTSIEEDEDTLIVKEKTTDPIQGRDELAQDDDVNTPFKVPIEHRVEPKDVEPSSQEVPRSIDLPIPHPIEETQGDVGVETLLEGQHIVKEEESKIDTPITEPQILLQIEAQEKEMPTLEEPYVPSTEKPQDEDVQPTFIEQEDTPLVKEETTDPIQRLHKLPQYDDVNATSEVPIEHKVEPQDLQPNFEEVPKSFDLPITHLLEETQGDVGANALQEVQHVIEEKESKIDAPITEPQIPPQIEAQDKEASATEEPYVPSNEQPQDEDVQPTFTEDQETALIAREETTDPIQSLDKLPQNNDLNAPFQVPTKHKVELDDVEPRFEEVPRSLDLPIIYLIDETQGDSGIETLQKGQHVVEEEESKIDAPITEPQIPPHIEAQDKEVLGLEEPYVPSREQAEHEDVQPTYLEEDQDTPIIKEGTTDPIHGLNKLVENDDTNAPIEVPTKHGAECQNVEPSFQEVPRSLDLPATDTIETTQGDVGVEALQAGEHVVQEEESKLEAPITEPQIPPHIEAQDKEVPPLEDPYVPSTKEAQYEDVQPTYLEEQQDTPIIQEGTSDPIQGLDKLVDDDDVNAPIKAPTEHGVKREDVQPGFEEVPQSLDLPPTHAVETTQGDVGVEALQASEDVVDEEESKIEAPITEPQIPPHIEAQDKDVSSVEEPYVPSTEQAKHEDVQPKYLHEQQDTPIIKEGTSDPIQRLDKLVEDDDTNAPIEVQTEHGVEREDVQPSFEEVPRPLDLPPTDTVETTQGDVGVEALQASEDVVEKEESKIEAPITEPQIPPHIEPQDKEVSSLEEPYVPSREQAEHEDVQPTYLQEQQDTPIIKEGTSDLIEGLDKLVEENDVNAPIQVPTEQRVEHEDVEPSFEEVPRSLDLPATHTIETTQGDLGVEALDAGQDVVEEEESKIEAPITEPEIPPHIEAHDKEVSSLEEPYVPSTEQAKHEDVQPTYLEDDQDTPIIKEGTTDPIQRLDKLVEDNDTNAPIEVPTEHRVERQDVEPSFQDVPRSLDHPATDAIETTQGDVGVEGLQAGEDVIEEEESKIEAPIMEPQIPPHIDAQDQEVSSLEEPYVPSTQEAQHEHIQPAYLEEQQDTPIIKEGTSDPIQGLDNLVEDDDVNAPIEAPTEQRVDHEDVEPSFEEVPQSLDLPATDAVETTQGNVRVEALEGGEDVVEEEESKIEAPITKPQIPPHIEAQDKEVSALQEPYVPSTEQAEHEDVQPTYLEEEQDTPIIKERTSDPIQGLDKLVEDDDRNAPIEVPKEHGVEREDVQPSFEEAARSLDLPATHAVETTQGDVGVEALDIGQNVIEEEKSKIEAPITKPQIPPHVQAQDKEVSSLEEPYVPSTQEAEHEDVQPTYLEEEQDAPIIREATIDPIERLDNLVEDDDVNAPIDVPTEHGVEREDVEPSFEKVPRSLDLPATHAVETTQGDVGVEALEGGQDVVEEEESKIEGPITEPQIPPHIEAQDKEVPPLEDPYVPSTEQAEHEDVQPTYLEDEQNTPIIKERTSDPIQGLDKLVADNDTNTQIEVPTEHGVKRQDVEPSFQEVPRSVDDPTIDAVETTQGDVGVEALQATKDVVEEEESKIEAPTTEPQIPPHIEPQDKKVPALEEPYVPSTQEAQHEDVPPTYLEEQQDTPTIKDGTSDPIQGLDKLEEDNDVNAPIEVPTEHGVEREDVEPSIEEVPRSLDLPATHTVETTRGDVGVEAMHASQDVVEDKESNIEAPDPEPQIPPQIEAQDKESLALEEAYVPSTQEPQHEDIQPTYLEEQQDTPIIQQGTIDPIRGLDKLEEDDDVTPPIEVPTEHGVKHEDVEPSFEEVSRSLHLPTTHAVETTQGDVGMEALQASEDVVKEKESKFEAPITEPQIPPYIEAQDKEVPAPEEPYVPSTQEPQHEDVPPTYLEEEQDIPITKEGTNDPIEGLDKLVEDDDVTAPIEVPTEHGVEPEDVEPSIEEEQRSIDLPAPHAVATTQGDVGLEALQVGEDVVEEEESKIEPQITEPQIPPHIEAHDKELLALEEPYVPSTQEPQQEDIQPTYLGEQQDSPIIEEETSDPIQGLDKLVEDDDVITPIEVPTEHGVEREDVEPSIEEVPQSLDLPTTHTVETTQGDVGVEALQVGEDVVKEKESKIEAPITEPQIPPQIEAHDKESPALEEPYVPSTQEPQHEDIQPTYLEEQQDTPIIKERTSDPIQGRDKLVEDDDVTPPIEVRTEHGVEREDVEPSFEEVPRSLDLPATHAVQTIQGDVGVEASQGGEDVVEEKKSKIEAPITEPQIPPQIEAEDKESPALEEAYVPSTQEPQHEDIQPTYLEEQQDTPIIEEETSDPIQGVDKLVEDNDGTTPIEVPIEHGVEHEDAEPSFQEVPCSLDLPAIDAVETTQEDVGVEALQAGEHVVKEEESKVEAPITEPQIPPHIEAQDKEVPSLDEPYVPSTQEAQHEDVPPTYLREEQDTPTIKEGTSDPTQGLDKLVEDDDVNAPIEVPAKHGVEHEDVEPSIEEVPRPLDLPATHAVKTTQGDVGVEALQAGQDLVEEEACKIEVPITEPQIPPQIEAQDKELPALEEPYVRSTQEPQYEDIQPTYLEENQDTPIIEEGTSDPIQGLDKLVEDNDVTTPIEVPTEHRVEHEDAEPSFQEVPRSLHLPAIDAIETTKGDVGSEALQAGEHVVEEEESKIETPITEPQIPPHIEAQDKQALALDEPYVLSTQEAQHEDVPPTYLEEEQGIPTIEEGTSDPIPGLDKLVEDDDVNGPIEVPTEHGVEREDVKPSFEEVPRSLDLLATHVVETNQGDVGVEPLQGGEDVVQEEKSKIAAPITKPQIPFNIEAQDEEVSALQEPYVPSIEQPEHEDVQPKYLEEQQDVRIIDEEKSDPIQGLDKLVENDDVNAPIEVPTKHGVEPEDVEPTIEELPPSIDLPATHAVETTQGDVGLEALQVGEDVVEEEESKIEALNTEPQIPPNIQAHDKELLALEERYVPSTQEPKHEDIQPTYFEEQQDTTIVEQGTGDPIQGLDKLVEDDDVNASIEVPTEHGVERKDVEPGFQEVPPSLDLSATHSVKTTQGDVGVEALQVGDDVVKEKESKIEALITQPQIPPQIEVHDKESQALEEPYVPSTEEPQHEDIQPTYLEEQQYTPIIEEGTSHPSQGLHKLVEENDVTTPIEVPLEHGLEREDVEPSIEEVPRSLDLSATQAIETTQGDVGVEGLQGGETVVEEEEESKIEAPMTEPQIPPHIEAQDKGVSRLEEPYVPSTEQEEHEDVQPTYLEEQQDTPIIKEGASDPIQGLDKLVKDDDVNAPIQVPTQHRVEHEDMEPSFEEVPRSIDLPATHAVETSQADIGVEALKAGQDVIEKDESNIEAPIMEPQTPTQIEAHDKESPALEEPYVPSTQEPYYEDIQPTYLEEQQDTPIIDKGTSDPIQGLDNLVEDDDVTTPIEVPTEHGLEREDVEPSFEEVPRSLDLPATDSIETTQGDVGVEALQVGENVVAEEEESKIEAPITEPQIPPHIEAQDKEVSSLEKPYVPSREQAEHEDVQPTYLEEQQDTPIIKEGTSDPIQGLHKLVEDDDVNAPIEVPTEHGVEREDVEPSFEEVPPSLDLPTTHVVETTQGDVGVEALQAREDLLEKQESKIEAPITKPLIPPQIEAHDKESPTVEEPYVPSTQDPRHEDIQPTYLEEELDTPIIEEGTSDPIQGLDKLVEDDDVNAPIEVPIEHGVEREDVEPTFEEVPRSLDLPTTHGVETTQGDVRMEALQAGEEEEELKIEAPITEPQIPPHIEAQDKEVSSLEKPYVPSREQAEHEDVQPTYLEEEQDTPIIKEGRSDPIQGLHKLVEDDDVNAPIEVPTEHRVEPEDVEPSCEEVPPSLDLPATDAVETTQGDVGVEALQAREDLLKEEESKIEAPITEPQIPPQIEAHDNESPTLEEPYVPSTQEPQHEDIQPTYLEEEPHTPIIEEGTSDPIQGLHNLIEDDDMTAPIEVPTKYGVKREDAEPSFKEVPRSLHLPTTHAVETTQGDVGVEALQGGEDVVGEEEKSKIEAPITEPQIPPHIEAQDKEDEEVSALEEPYVPSIEQPKHQDVQPTYLEEQQDTPIIKEGTSDSIQGLHKLVEDDDVNAPIEVPTEHGVEPEDVEPSFEEVPRSLDLPATHAIETTQGDVGVEAFQAGQDVLTEEESKIEAPITKPQIPPHIQAHDRESPALEEPYVPSTQKPQHEDIQPAYLDEEPDTPIIEEGTSDPIQGLEKLVEDDDVNAPIEVPTQHGVEREDVEPGIEEVPRSLDLSATQALETTQGDVGMEDLQGGEAVVEEEESKIEAPITEPQIPPHIEAQDKKVSRLEEPYVPSTEQEEHEDIQPTYVEEQQDTPIIKQGTSDPIEGLDKLVKDDDVNAPIEAPTQHGVEREDVELGFEEVPQSIDIPTTHAPYVPSTQEPQHEHIQATYLEEQEHTPIIEEGTSDPIQGLQKLGEDNEVNAPIEVPTKHGVEREDVEPNIEEVPRSLDLPATHAVETTQGDVGVEALQGGQDVVEEEKESKIEAPITKPQIPPHLEAQDNEVSSLEKPYVPSRKQPEHEDVQPTYLEEQLDTPIIKEGTSDPIQGLDKLVEDDDVNAPIDVPTEHGVEPKDVEPSFEEVPRSLDLLATHTIEATQGDVGVETWEARQDVVEEEESKLEAQITKPQIPPQIEAHGKEVSSVEKPYVPSREQVEHEDVQPTYLEEQQNTPIIDEGTSDPIQGLDKLVEDDDVNTPIEIPTKHGVEREVVQPRFEEVPPSIDLLTTHAVETTQADVGREALQAGEDAIKKEESKIEPPITQPQIPPQIEAHDKELPALEEPYVPSTQEPQHEDIQPTYLEEEPNTPIIEEGTSDPIQGLDKLVEVDDVYAPIEVPTEHGVEREDVEPSFEEVPRSLDLPTTHAIETTQGDVGVEALQAGQDVVEAEEESKIEAPITEPQIPPQIEAQDKESPTLEEPYVPSTHEPQHEDIQPTYLEEEQVTPIIEEGTSDPIQGLNKLREDDEANAPIEIPTEHGVERKDVEPSIEEVPRSLDLPATYVIETTQGDVGVEALQASQDVVEEEEKSKIEAPITEPQIPPQIEAQEKESPALEEPYVPSTHEPQHEHIQPTYLEEQQDTPIIHKGTTDPIQGLDKLVDDNDVNGPIEVQTEHGVERENAEPSFQEVPRSLELPGTHAVETTQGDVGVEALQAREDVIKEEESKIEAPMTEPQIPPQIEAHDKELRALEEPYVPSTQEPQHEDIQPTCLEEQQDRPIIEERTSDPIQGLDKLVEDDDVNAPIEVQTEHGVEREDAEPSFKEVPRSLDLPATHAVETNQGDVGVEALQAGEDVVEEQESKIEDPITEPQILSHSEAREEKVSALEEPYVPSIEQPEHEDVQPTYLEDQKDTPIIEEGTSDPIQGLDKLVENDDVNAPIEVRTEHGVEHEDVEPSIEEVLRSLHLPATHAVETTQGDFGVEALQGGQDVVEEEESKIEAPITEPKIPPQIEAQNKESPALEEPYVPSTQEPQHEDIQPTYFEDQQDTPIIDKGTSDPIQGLDKLVEDTVVNAPIEVPTEHWVEREDVELSFEEVPRSLELPATYVVETTQGDVRVEALQVGQDVLGEEEESKIEAPITEPQIPPQIEAQDKESPTLEEPYVPSTHEPQHEDIQPTYLEEEQDTPIMEEGTSDPIQGFDKLVENEDVNAPIEVQTKHGVEREDVEPSIEEVPRSLGLPAAHAVETTQADVGREALEGGEDFIEEEESKIEAPITEPQIPPQIEAQDKESPALEEPYLPSTQEPQHENIQPTYLEEQQDTPIIEERTSDPIQGLDKLVEDDDVNAPIKVPREHRVEREDVEPSFQEVPQSLDLPATHASETNEGDVGVEALQASQDVIKKEESKIEAPITEPQIPPHIQAQDKELRALEEPYVPSTQEPQHEDIQPTYLEEQQDTPIIEEGTSDPIQGLDKLVEDDDVNAPIEVPTKHWVEREDVEPSFEEVPRSLDLPTTHAVETTQGDVGVEALQAGEDVVGEEEESKIEAPITKPQIPPQIEAQDKESPALEEPYLPAREQDEQEDVQPTYLEEQQDTPIIKEGTSDPIQGLEKLVEDDEVNAPIEVPTEHGVEREDVEPSFEEVPRSLGLPAIHAVETTQGDVGVEALEAGQDVVKEEEESKIEAPITEPQIPPHIEAQDQEVLGLEEPYVPSTKQAEHEDVQPAYLEEDQETPIIKESTSDPIQGLDKLVENDDVNAPIEVPTEYGVEREDVEPSFEEVSPFIDILATHVVETTQGDVGVEALQASQDVVEEEESKIGTPITEPQIPPHIEAQDKELLALEEPYVPSTQESQHEDVQPTYLEEQQESPIIKEGRKKNTPIQTIDELPQHGDVEEPFEVPKKKEVEPKEVELGFEEVARSLELPLNRPIEETQEHVGVESPINPPIEETREDVEVEGFQLVEDAFPLENVPSTLIQQATSVEGDNWRTWKRELEANAMDKLFAQENLTPEENKNGDILEGLWPGVGSALEESIVSTKDPCGNDEKEIIGAEEAETMENKVELDMQPPSKPVLEKDIIEDVKAKETMVVDNVEARESTETNATFEEQHHKHTFVPMEIPTSKTKEVFSTLEEPQVHIVEEEKELVVKPNLEKEPQSNALDEALIQGHTNGEVALEWPTHDSLVKKVEVEPTLEEGTSQLIAIDETLNSKVDEGIFQESQLVVPSVEEEKDIEGKHSMEKLGFILEKSKELELEDSQRNTNESPSTSNATSKDQGTNLDESNKVQGEFDTPQVVDQTWEQLKSNWKNFKGRPDIHVTNKVRQAAREAKEKARKVVGLPWPPARLSTSTQNVEDERKVSAPIVETNFSPSEVVDEFVGTRRELTCEPNTLESKVNELVDHTNNFPTKIETIPTGELILYV</sequence>
<feature type="compositionally biased region" description="Basic and acidic residues" evidence="1">
    <location>
        <begin position="284"/>
        <end position="293"/>
    </location>
</feature>
<feature type="region of interest" description="Disordered" evidence="1">
    <location>
        <begin position="2702"/>
        <end position="2732"/>
    </location>
</feature>
<feature type="compositionally biased region" description="Polar residues" evidence="1">
    <location>
        <begin position="99"/>
        <end position="112"/>
    </location>
</feature>
<feature type="region of interest" description="Disordered" evidence="1">
    <location>
        <begin position="1234"/>
        <end position="1279"/>
    </location>
</feature>
<feature type="compositionally biased region" description="Polar residues" evidence="1">
    <location>
        <begin position="7388"/>
        <end position="7409"/>
    </location>
</feature>
<feature type="region of interest" description="Disordered" evidence="1">
    <location>
        <begin position="4508"/>
        <end position="4529"/>
    </location>
</feature>
<feature type="region of interest" description="Disordered" evidence="1">
    <location>
        <begin position="3863"/>
        <end position="3931"/>
    </location>
</feature>
<feature type="region of interest" description="Disordered" evidence="1">
    <location>
        <begin position="6979"/>
        <end position="7036"/>
    </location>
</feature>
<feature type="region of interest" description="Disordered" evidence="1">
    <location>
        <begin position="6349"/>
        <end position="6523"/>
    </location>
</feature>
<feature type="region of interest" description="Disordered" evidence="1">
    <location>
        <begin position="5650"/>
        <end position="5694"/>
    </location>
</feature>
<protein>
    <submittedName>
        <fullName evidence="2">Uncharacterized protein</fullName>
    </submittedName>
</protein>
<feature type="compositionally biased region" description="Basic and acidic residues" evidence="1">
    <location>
        <begin position="128"/>
        <end position="138"/>
    </location>
</feature>
<gene>
    <name evidence="2" type="ORF">CSSPTR1EN2_LOCUS9959</name>
</gene>
<feature type="compositionally biased region" description="Basic and acidic residues" evidence="1">
    <location>
        <begin position="3532"/>
        <end position="3542"/>
    </location>
</feature>
<feature type="region of interest" description="Disordered" evidence="1">
    <location>
        <begin position="6940"/>
        <end position="6961"/>
    </location>
</feature>
<feature type="compositionally biased region" description="Basic and acidic residues" evidence="1">
    <location>
        <begin position="346"/>
        <end position="360"/>
    </location>
</feature>
<feature type="region of interest" description="Disordered" evidence="1">
    <location>
        <begin position="6805"/>
        <end position="6827"/>
    </location>
</feature>
<feature type="compositionally biased region" description="Basic and acidic residues" evidence="1">
    <location>
        <begin position="7060"/>
        <end position="7069"/>
    </location>
</feature>
<feature type="compositionally biased region" description="Basic and acidic residues" evidence="1">
    <location>
        <begin position="4647"/>
        <end position="4661"/>
    </location>
</feature>
<feature type="compositionally biased region" description="Basic and acidic residues" evidence="1">
    <location>
        <begin position="1673"/>
        <end position="1683"/>
    </location>
</feature>
<feature type="compositionally biased region" description="Basic and acidic residues" evidence="1">
    <location>
        <begin position="3699"/>
        <end position="3709"/>
    </location>
</feature>